<reference evidence="19" key="1">
    <citation type="submission" date="2019-09" db="UniProtKB">
        <authorList>
            <consortium name="WormBaseParasite"/>
        </authorList>
    </citation>
    <scope>IDENTIFICATION</scope>
</reference>
<evidence type="ECO:0000256" key="6">
    <source>
        <dbReference type="ARBA" id="ARBA00022737"/>
    </source>
</evidence>
<evidence type="ECO:0000313" key="19">
    <source>
        <dbReference type="WBParaSite" id="HPBE_0001988301-mRNA-1"/>
    </source>
</evidence>
<evidence type="ECO:0000256" key="15">
    <source>
        <dbReference type="SAM" id="Coils"/>
    </source>
</evidence>
<feature type="coiled-coil region" evidence="15">
    <location>
        <begin position="407"/>
        <end position="449"/>
    </location>
</feature>
<keyword evidence="18" id="KW-1185">Reference proteome</keyword>
<evidence type="ECO:0000256" key="14">
    <source>
        <dbReference type="PROSITE-ProRule" id="PRU01389"/>
    </source>
</evidence>
<keyword evidence="4 14" id="KW-0540">Nuclease</keyword>
<name>A0A183GCI6_HELPZ</name>
<dbReference type="GO" id="GO:0016787">
    <property type="term" value="F:hydrolase activity"/>
    <property type="evidence" value="ECO:0007669"/>
    <property type="project" value="UniProtKB-KW"/>
</dbReference>
<dbReference type="InterPro" id="IPR002110">
    <property type="entry name" value="Ankyrin_rpt"/>
</dbReference>
<dbReference type="InterPro" id="IPR047139">
    <property type="entry name" value="ANKZ1/VMS1"/>
</dbReference>
<feature type="region of interest" description="Disordered" evidence="16">
    <location>
        <begin position="241"/>
        <end position="287"/>
    </location>
</feature>
<dbReference type="SUPFAM" id="SSF48403">
    <property type="entry name" value="Ankyrin repeat"/>
    <property type="match status" value="1"/>
</dbReference>
<evidence type="ECO:0000256" key="4">
    <source>
        <dbReference type="ARBA" id="ARBA00022722"/>
    </source>
</evidence>
<evidence type="ECO:0000259" key="17">
    <source>
        <dbReference type="PROSITE" id="PS52044"/>
    </source>
</evidence>
<keyword evidence="10" id="KW-0862">Zinc</keyword>
<evidence type="ECO:0000256" key="12">
    <source>
        <dbReference type="ARBA" id="ARBA00023054"/>
    </source>
</evidence>
<dbReference type="PROSITE" id="PS50088">
    <property type="entry name" value="ANK_REPEAT"/>
    <property type="match status" value="1"/>
</dbReference>
<evidence type="ECO:0000256" key="11">
    <source>
        <dbReference type="ARBA" id="ARBA00023043"/>
    </source>
</evidence>
<comment type="similarity">
    <text evidence="2 14">Belongs to the ANKZF1/VMS1 family.</text>
</comment>
<feature type="repeat" description="ANK" evidence="13">
    <location>
        <begin position="335"/>
        <end position="367"/>
    </location>
</feature>
<evidence type="ECO:0000256" key="3">
    <source>
        <dbReference type="ARBA" id="ARBA00022490"/>
    </source>
</evidence>
<keyword evidence="12 15" id="KW-0175">Coiled coil</keyword>
<dbReference type="InterPro" id="IPR036770">
    <property type="entry name" value="Ankyrin_rpt-contain_sf"/>
</dbReference>
<evidence type="ECO:0000256" key="16">
    <source>
        <dbReference type="SAM" id="MobiDB-lite"/>
    </source>
</evidence>
<dbReference type="Pfam" id="PF00023">
    <property type="entry name" value="Ank"/>
    <property type="match status" value="1"/>
</dbReference>
<evidence type="ECO:0000256" key="9">
    <source>
        <dbReference type="ARBA" id="ARBA00022801"/>
    </source>
</evidence>
<dbReference type="PROSITE" id="PS50297">
    <property type="entry name" value="ANK_REP_REGION"/>
    <property type="match status" value="1"/>
</dbReference>
<dbReference type="InterPro" id="IPR041175">
    <property type="entry name" value="VLRF1/Vms1"/>
</dbReference>
<dbReference type="Pfam" id="PF18826">
    <property type="entry name" value="bVLRF1"/>
    <property type="match status" value="1"/>
</dbReference>
<dbReference type="GO" id="GO:0005737">
    <property type="term" value="C:cytoplasm"/>
    <property type="evidence" value="ECO:0007669"/>
    <property type="project" value="UniProtKB-SubCell"/>
</dbReference>
<keyword evidence="5" id="KW-0479">Metal-binding</keyword>
<protein>
    <submittedName>
        <fullName evidence="19">ANK_REP_REGION domain-containing protein</fullName>
    </submittedName>
</protein>
<evidence type="ECO:0000313" key="18">
    <source>
        <dbReference type="Proteomes" id="UP000050761"/>
    </source>
</evidence>
<feature type="compositionally biased region" description="Low complexity" evidence="16">
    <location>
        <begin position="16"/>
        <end position="27"/>
    </location>
</feature>
<evidence type="ECO:0000256" key="2">
    <source>
        <dbReference type="ARBA" id="ARBA00009262"/>
    </source>
</evidence>
<proteinExistence type="inferred from homology"/>
<dbReference type="WBParaSite" id="HPBE_0001988301-mRNA-1">
    <property type="protein sequence ID" value="HPBE_0001988301-mRNA-1"/>
    <property type="gene ID" value="HPBE_0001988301"/>
</dbReference>
<sequence length="513" mass="58309">LTEDEFEELGEKESTVGDGTSSSSTDSDYSDCDDVPLKLGSSHIHFVHNDEVFSMYRCLLHPGESTISAAMFARPLDCAVFLLAGGHFAAGIFKNDKLVAHKSFHRYVVRAKQGGAQSANDKTKGTAHSAGATLRRYNERALREDILKVLATWSDLLAATPLIFIRCASYQRVIFYELDEGGFDRKDPRLRTIPFETKRPLVDEVRRVWDRLGSVACHGPMKEFLEERLKRKQRAKVLAKKKRVETQWRPEDGDEKEKTPSKERKTDHLKPAAPQVEQGAEDDQWPSLDKNTRRELYAFVKENKEEELETFINERDTEGRREVIDYLNMNRFSSDNGTFLHLAAKSGAEKVVQFLLEAGCDPSIKNEDDLVPYSVSASKTVKQVFVQFRSENPERWNWNRSHIPEPLQLTDEQIAKLNAKKREKKQRQKEKIRMKKEAEMKEAEELAARAAFLAMSDREKRAAAAEARLALLQGGPRCVQCGVAYTGSGFEYMELKFCSPACIAIHRRGVTSQ</sequence>
<evidence type="ECO:0000256" key="1">
    <source>
        <dbReference type="ARBA" id="ARBA00004496"/>
    </source>
</evidence>
<keyword evidence="6" id="KW-0677">Repeat</keyword>
<dbReference type="Proteomes" id="UP000050761">
    <property type="component" value="Unassembled WGS sequence"/>
</dbReference>
<feature type="active site" evidence="14">
    <location>
        <position position="117"/>
    </location>
</feature>
<comment type="domain">
    <text evidence="14">The VLRF1 domain mediates binding to the 60S ribosomal subunit.</text>
</comment>
<dbReference type="PANTHER" id="PTHR16036">
    <property type="entry name" value="ANKYRIN REPEAT AND ZINC FINGER DOMAIN-CONTAINING PROTEIN 1"/>
    <property type="match status" value="1"/>
</dbReference>
<evidence type="ECO:0000256" key="8">
    <source>
        <dbReference type="ARBA" id="ARBA00022771"/>
    </source>
</evidence>
<organism evidence="18 19">
    <name type="scientific">Heligmosomoides polygyrus</name>
    <name type="common">Parasitic roundworm</name>
    <dbReference type="NCBI Taxonomy" id="6339"/>
    <lineage>
        <taxon>Eukaryota</taxon>
        <taxon>Metazoa</taxon>
        <taxon>Ecdysozoa</taxon>
        <taxon>Nematoda</taxon>
        <taxon>Chromadorea</taxon>
        <taxon>Rhabditida</taxon>
        <taxon>Rhabditina</taxon>
        <taxon>Rhabditomorpha</taxon>
        <taxon>Strongyloidea</taxon>
        <taxon>Heligmosomidae</taxon>
        <taxon>Heligmosomoides</taxon>
    </lineage>
</organism>
<accession>A0A183GCI6</accession>
<dbReference type="GO" id="GO:0004519">
    <property type="term" value="F:endonuclease activity"/>
    <property type="evidence" value="ECO:0007669"/>
    <property type="project" value="UniProtKB-KW"/>
</dbReference>
<evidence type="ECO:0000256" key="13">
    <source>
        <dbReference type="PROSITE-ProRule" id="PRU00023"/>
    </source>
</evidence>
<comment type="subcellular location">
    <subcellularLocation>
        <location evidence="1">Cytoplasm</location>
    </subcellularLocation>
</comment>
<dbReference type="PANTHER" id="PTHR16036:SF2">
    <property type="entry name" value="TRNA ENDONUCLEASE ANKZF1"/>
    <property type="match status" value="1"/>
</dbReference>
<dbReference type="Gene3D" id="1.25.40.20">
    <property type="entry name" value="Ankyrin repeat-containing domain"/>
    <property type="match status" value="1"/>
</dbReference>
<keyword evidence="8" id="KW-0863">Zinc-finger</keyword>
<keyword evidence="3 14" id="KW-0963">Cytoplasm</keyword>
<keyword evidence="11 13" id="KW-0040">ANK repeat</keyword>
<evidence type="ECO:0000256" key="5">
    <source>
        <dbReference type="ARBA" id="ARBA00022723"/>
    </source>
</evidence>
<feature type="region of interest" description="Disordered" evidence="16">
    <location>
        <begin position="1"/>
        <end position="30"/>
    </location>
</feature>
<dbReference type="InterPro" id="IPR041540">
    <property type="entry name" value="VATC"/>
</dbReference>
<keyword evidence="9 14" id="KW-0378">Hydrolase</keyword>
<feature type="domain" description="VLRF1" evidence="17">
    <location>
        <begin position="74"/>
        <end position="215"/>
    </location>
</feature>
<keyword evidence="7 14" id="KW-0255">Endonuclease</keyword>
<dbReference type="Pfam" id="PF18716">
    <property type="entry name" value="VATC"/>
    <property type="match status" value="1"/>
</dbReference>
<evidence type="ECO:0000256" key="7">
    <source>
        <dbReference type="ARBA" id="ARBA00022759"/>
    </source>
</evidence>
<dbReference type="GO" id="GO:0036503">
    <property type="term" value="P:ERAD pathway"/>
    <property type="evidence" value="ECO:0007669"/>
    <property type="project" value="TreeGrafter"/>
</dbReference>
<evidence type="ECO:0000256" key="10">
    <source>
        <dbReference type="ARBA" id="ARBA00022833"/>
    </source>
</evidence>
<dbReference type="PROSITE" id="PS52044">
    <property type="entry name" value="VLRF1"/>
    <property type="match status" value="1"/>
</dbReference>
<dbReference type="AlphaFoldDB" id="A0A183GCI6"/>
<dbReference type="GO" id="GO:0008270">
    <property type="term" value="F:zinc ion binding"/>
    <property type="evidence" value="ECO:0007669"/>
    <property type="project" value="UniProtKB-KW"/>
</dbReference>
<feature type="compositionally biased region" description="Basic and acidic residues" evidence="16">
    <location>
        <begin position="244"/>
        <end position="270"/>
    </location>
</feature>